<dbReference type="Gene3D" id="3.60.15.10">
    <property type="entry name" value="Ribonuclease Z/Hydroxyacylglutathione hydrolase-like"/>
    <property type="match status" value="1"/>
</dbReference>
<proteinExistence type="predicted"/>
<dbReference type="EMBL" id="CP104213">
    <property type="protein sequence ID" value="UWX62982.1"/>
    <property type="molecule type" value="Genomic_DNA"/>
</dbReference>
<dbReference type="InterPro" id="IPR001279">
    <property type="entry name" value="Metallo-B-lactamas"/>
</dbReference>
<feature type="domain" description="Metallo-beta-lactamase" evidence="1">
    <location>
        <begin position="23"/>
        <end position="230"/>
    </location>
</feature>
<evidence type="ECO:0000313" key="2">
    <source>
        <dbReference type="EMBL" id="UWX62982.1"/>
    </source>
</evidence>
<dbReference type="SMART" id="SM00849">
    <property type="entry name" value="Lactamase_B"/>
    <property type="match status" value="1"/>
</dbReference>
<organism evidence="2 3">
    <name type="scientific">Deinococcus rubellus</name>
    <dbReference type="NCBI Taxonomy" id="1889240"/>
    <lineage>
        <taxon>Bacteria</taxon>
        <taxon>Thermotogati</taxon>
        <taxon>Deinococcota</taxon>
        <taxon>Deinococci</taxon>
        <taxon>Deinococcales</taxon>
        <taxon>Deinococcaceae</taxon>
        <taxon>Deinococcus</taxon>
    </lineage>
</organism>
<dbReference type="PANTHER" id="PTHR42951:SF15">
    <property type="entry name" value="METALLO-BETA-LACTAMASE SUPERFAMILY PROTEIN"/>
    <property type="match status" value="1"/>
</dbReference>
<dbReference type="CDD" id="cd07721">
    <property type="entry name" value="yflN-like_MBL-fold"/>
    <property type="match status" value="1"/>
</dbReference>
<gene>
    <name evidence="2" type="ORF">N0D28_09420</name>
</gene>
<dbReference type="SUPFAM" id="SSF56281">
    <property type="entry name" value="Metallo-hydrolase/oxidoreductase"/>
    <property type="match status" value="1"/>
</dbReference>
<keyword evidence="3" id="KW-1185">Reference proteome</keyword>
<dbReference type="InterPro" id="IPR036866">
    <property type="entry name" value="RibonucZ/Hydroxyglut_hydro"/>
</dbReference>
<accession>A0ABY5YFV8</accession>
<dbReference type="Proteomes" id="UP001060261">
    <property type="component" value="Chromosome"/>
</dbReference>
<reference evidence="2" key="1">
    <citation type="submission" date="2022-09" db="EMBL/GenBank/DDBJ databases">
        <title>genome sequence of Deinococcus rubellus.</title>
        <authorList>
            <person name="Srinivasan S."/>
        </authorList>
    </citation>
    <scope>NUCLEOTIDE SEQUENCE</scope>
    <source>
        <strain evidence="2">Ant6</strain>
    </source>
</reference>
<dbReference type="InterPro" id="IPR050855">
    <property type="entry name" value="NDM-1-like"/>
</dbReference>
<dbReference type="RefSeq" id="WP_260559275.1">
    <property type="nucleotide sequence ID" value="NZ_BAABEC010000184.1"/>
</dbReference>
<evidence type="ECO:0000259" key="1">
    <source>
        <dbReference type="SMART" id="SM00849"/>
    </source>
</evidence>
<sequence length="254" mass="26930">MKLNNDLLMLSLTADFGNGPSVLHPVLILDHEAGHTLVDAGIPGMEDAIRAELAAQGLGLEDIKRVIVTHHDLDHIGSLPAVVAASGAKVWALEREIPLIEGDEWPQKRPRPEQIEQMMADPNVPQARKDMLRRMSAMPPVKVKVDRALHDGEVLPLAGGVKVVATPGHTFGHASLYLERSQTLITGDAMTSNTGTLHGPSAQATPDMKTAGESVGKMAGLDVQTVVTYHGGVVHEGANEQLSRVVGEMAGANG</sequence>
<dbReference type="Pfam" id="PF00753">
    <property type="entry name" value="Lactamase_B"/>
    <property type="match status" value="1"/>
</dbReference>
<dbReference type="PANTHER" id="PTHR42951">
    <property type="entry name" value="METALLO-BETA-LACTAMASE DOMAIN-CONTAINING"/>
    <property type="match status" value="1"/>
</dbReference>
<name>A0ABY5YFV8_9DEIO</name>
<protein>
    <submittedName>
        <fullName evidence="2">MBL fold metallo-hydrolase</fullName>
    </submittedName>
</protein>
<evidence type="ECO:0000313" key="3">
    <source>
        <dbReference type="Proteomes" id="UP001060261"/>
    </source>
</evidence>